<sequence>LAEVLNASKASTAASKARGDCQTLNEVFSPMDDPLLNQAIEEAATESEDPVQRLMLRVLSARLLKGFANGPSVESMKIVTNYFIRGFVSHNQLDQNSLYSVNLKDWGTIGDLMKCIQ</sequence>
<evidence type="ECO:0000313" key="1">
    <source>
        <dbReference type="WBParaSite" id="ASIM_0001865201-mRNA-1"/>
    </source>
</evidence>
<protein>
    <submittedName>
        <fullName evidence="1">Importin N-terminal domain-containing protein</fullName>
    </submittedName>
</protein>
<organism evidence="1">
    <name type="scientific">Anisakis simplex</name>
    <name type="common">Herring worm</name>
    <dbReference type="NCBI Taxonomy" id="6269"/>
    <lineage>
        <taxon>Eukaryota</taxon>
        <taxon>Metazoa</taxon>
        <taxon>Ecdysozoa</taxon>
        <taxon>Nematoda</taxon>
        <taxon>Chromadorea</taxon>
        <taxon>Rhabditida</taxon>
        <taxon>Spirurina</taxon>
        <taxon>Ascaridomorpha</taxon>
        <taxon>Ascaridoidea</taxon>
        <taxon>Anisakidae</taxon>
        <taxon>Anisakis</taxon>
        <taxon>Anisakis simplex complex</taxon>
    </lineage>
</organism>
<proteinExistence type="predicted"/>
<reference evidence="1" key="1">
    <citation type="submission" date="2017-02" db="UniProtKB">
        <authorList>
            <consortium name="WormBaseParasite"/>
        </authorList>
    </citation>
    <scope>IDENTIFICATION</scope>
</reference>
<accession>A0A0M3KCF2</accession>
<name>A0A0M3KCF2_ANISI</name>
<dbReference type="WBParaSite" id="ASIM_0001865201-mRNA-1">
    <property type="protein sequence ID" value="ASIM_0001865201-mRNA-1"/>
    <property type="gene ID" value="ASIM_0001865201"/>
</dbReference>
<dbReference type="AlphaFoldDB" id="A0A0M3KCF2"/>